<protein>
    <recommendedName>
        <fullName evidence="3">Sel1 repeat family protein</fullName>
    </recommendedName>
</protein>
<dbReference type="InterPro" id="IPR011990">
    <property type="entry name" value="TPR-like_helical_dom_sf"/>
</dbReference>
<gene>
    <name evidence="1" type="ORF">PFL603g_05389</name>
</gene>
<evidence type="ECO:0000313" key="2">
    <source>
        <dbReference type="Proteomes" id="UP000063434"/>
    </source>
</evidence>
<dbReference type="Proteomes" id="UP000063434">
    <property type="component" value="Unassembled WGS sequence"/>
</dbReference>
<dbReference type="EMBL" id="LCYC01000062">
    <property type="protein sequence ID" value="KWV70711.1"/>
    <property type="molecule type" value="Genomic_DNA"/>
</dbReference>
<sequence length="137" mass="15600">MNYGVIRELNDIQRIFEECGPEKAGEIIRKQALDGNLLCQVFLSGAGLQISEEMRSDSIKNDIEVFTKMAAENGDVGSQFNLALFYIKRVNLTQEYFSDKDVQNLREAKRWHYQAASQGFSPSIKSIENLKSIFDLI</sequence>
<dbReference type="PATRIC" id="fig|294.195.peg.5756"/>
<comment type="caution">
    <text evidence="1">The sequence shown here is derived from an EMBL/GenBank/DDBJ whole genome shotgun (WGS) entry which is preliminary data.</text>
</comment>
<reference evidence="1 2" key="1">
    <citation type="submission" date="2015-05" db="EMBL/GenBank/DDBJ databases">
        <title>A genomic and transcriptomic approach to investigate the blue pigment phenotype in Pseudomonas fluorescens.</title>
        <authorList>
            <person name="Andreani N.A."/>
            <person name="Cardazzo B."/>
        </authorList>
    </citation>
    <scope>NUCLEOTIDE SEQUENCE [LARGE SCALE GENOMIC DNA]</scope>
    <source>
        <strain evidence="1 2">Ps_40</strain>
    </source>
</reference>
<organism evidence="1 2">
    <name type="scientific">Pseudomonas fluorescens</name>
    <dbReference type="NCBI Taxonomy" id="294"/>
    <lineage>
        <taxon>Bacteria</taxon>
        <taxon>Pseudomonadati</taxon>
        <taxon>Pseudomonadota</taxon>
        <taxon>Gammaproteobacteria</taxon>
        <taxon>Pseudomonadales</taxon>
        <taxon>Pseudomonadaceae</taxon>
        <taxon>Pseudomonas</taxon>
    </lineage>
</organism>
<dbReference type="RefSeq" id="WP_044269814.1">
    <property type="nucleotide sequence ID" value="NZ_JRXX01000022.1"/>
</dbReference>
<dbReference type="Gene3D" id="1.25.40.10">
    <property type="entry name" value="Tetratricopeptide repeat domain"/>
    <property type="match status" value="1"/>
</dbReference>
<proteinExistence type="predicted"/>
<accession>A0A109KK37</accession>
<name>A0A109KK37_PSEFL</name>
<dbReference type="AlphaFoldDB" id="A0A109KK37"/>
<evidence type="ECO:0000313" key="1">
    <source>
        <dbReference type="EMBL" id="KWV70711.1"/>
    </source>
</evidence>
<evidence type="ECO:0008006" key="3">
    <source>
        <dbReference type="Google" id="ProtNLM"/>
    </source>
</evidence>